<reference evidence="7" key="1">
    <citation type="submission" date="2023-12" db="EMBL/GenBank/DDBJ databases">
        <title>Novel isolates from deep terrestrial aquifers shed light on the physiology and ecology of the class Limnochordia.</title>
        <authorList>
            <person name="Karnachuk O.V."/>
            <person name="Lukina A.P."/>
            <person name="Avakyan M.R."/>
            <person name="Kadnikov V."/>
            <person name="Begmatov S."/>
            <person name="Beletsky A.V."/>
            <person name="Mardanov A.V."/>
            <person name="Ravin N.V."/>
        </authorList>
    </citation>
    <scope>NUCLEOTIDE SEQUENCE [LARGE SCALE GENOMIC DNA]</scope>
    <source>
        <strain evidence="7">LN</strain>
    </source>
</reference>
<protein>
    <submittedName>
        <fullName evidence="6">IclR family transcriptional regulator</fullName>
    </submittedName>
</protein>
<evidence type="ECO:0000259" key="4">
    <source>
        <dbReference type="PROSITE" id="PS51077"/>
    </source>
</evidence>
<dbReference type="EMBL" id="CP141614">
    <property type="protein sequence ID" value="WRP15543.1"/>
    <property type="molecule type" value="Genomic_DNA"/>
</dbReference>
<keyword evidence="2" id="KW-0238">DNA-binding</keyword>
<evidence type="ECO:0000256" key="2">
    <source>
        <dbReference type="ARBA" id="ARBA00023125"/>
    </source>
</evidence>
<proteinExistence type="predicted"/>
<evidence type="ECO:0000313" key="7">
    <source>
        <dbReference type="Proteomes" id="UP001333102"/>
    </source>
</evidence>
<accession>A0ABZ1BSK6</accession>
<dbReference type="Proteomes" id="UP001333102">
    <property type="component" value="Chromosome"/>
</dbReference>
<evidence type="ECO:0000256" key="1">
    <source>
        <dbReference type="ARBA" id="ARBA00023015"/>
    </source>
</evidence>
<sequence length="281" mass="30234">MATSRRSGRSRERREVAAVRALERGLSLLETLARSPRLALTALAQETGLPASTAYRLLETMRRRGFVQYVPEAGVYQLGVRAFEVGNAFVQTLGLHEAALPAMRRLVEEVNETVNLAVRDGAEAVYVGQVEGQHLVRMFTQIGTRAPLYCTGVGKALLAWADPADVAALFRDGQPRAYTPRTITDPERLAAELERVRAAGFALDDEERELGVRCIASPIRGRAGHVVAALSLSAPASRLSDARVAELAPRVMATARAISYSLGWAGDPLPGDVPPPSSSVP</sequence>
<dbReference type="PROSITE" id="PS51078">
    <property type="entry name" value="ICLR_ED"/>
    <property type="match status" value="1"/>
</dbReference>
<organism evidence="6 7">
    <name type="scientific">Geochorda subterranea</name>
    <dbReference type="NCBI Taxonomy" id="3109564"/>
    <lineage>
        <taxon>Bacteria</taxon>
        <taxon>Bacillati</taxon>
        <taxon>Bacillota</taxon>
        <taxon>Limnochordia</taxon>
        <taxon>Limnochordales</taxon>
        <taxon>Geochordaceae</taxon>
        <taxon>Geochorda</taxon>
    </lineage>
</organism>
<dbReference type="PROSITE" id="PS51077">
    <property type="entry name" value="HTH_ICLR"/>
    <property type="match status" value="1"/>
</dbReference>
<dbReference type="SUPFAM" id="SSF46785">
    <property type="entry name" value="Winged helix' DNA-binding domain"/>
    <property type="match status" value="1"/>
</dbReference>
<dbReference type="SMART" id="SM00346">
    <property type="entry name" value="HTH_ICLR"/>
    <property type="match status" value="1"/>
</dbReference>
<dbReference type="InterPro" id="IPR005471">
    <property type="entry name" value="Tscrpt_reg_IclR_N"/>
</dbReference>
<keyword evidence="3" id="KW-0804">Transcription</keyword>
<dbReference type="Gene3D" id="1.10.10.10">
    <property type="entry name" value="Winged helix-like DNA-binding domain superfamily/Winged helix DNA-binding domain"/>
    <property type="match status" value="1"/>
</dbReference>
<gene>
    <name evidence="6" type="ORF">VLY81_05090</name>
</gene>
<dbReference type="InterPro" id="IPR029016">
    <property type="entry name" value="GAF-like_dom_sf"/>
</dbReference>
<dbReference type="InterPro" id="IPR050707">
    <property type="entry name" value="HTH_MetabolicPath_Reg"/>
</dbReference>
<feature type="domain" description="HTH iclR-type" evidence="4">
    <location>
        <begin position="19"/>
        <end position="80"/>
    </location>
</feature>
<evidence type="ECO:0000256" key="3">
    <source>
        <dbReference type="ARBA" id="ARBA00023163"/>
    </source>
</evidence>
<dbReference type="Pfam" id="PF01614">
    <property type="entry name" value="IclR_C"/>
    <property type="match status" value="1"/>
</dbReference>
<dbReference type="PANTHER" id="PTHR30136:SF24">
    <property type="entry name" value="HTH-TYPE TRANSCRIPTIONAL REPRESSOR ALLR"/>
    <property type="match status" value="1"/>
</dbReference>
<evidence type="ECO:0000313" key="6">
    <source>
        <dbReference type="EMBL" id="WRP15543.1"/>
    </source>
</evidence>
<dbReference type="InterPro" id="IPR014757">
    <property type="entry name" value="Tscrpt_reg_IclR_C"/>
</dbReference>
<feature type="domain" description="IclR-ED" evidence="5">
    <location>
        <begin position="81"/>
        <end position="264"/>
    </location>
</feature>
<keyword evidence="7" id="KW-1185">Reference proteome</keyword>
<dbReference type="SUPFAM" id="SSF55781">
    <property type="entry name" value="GAF domain-like"/>
    <property type="match status" value="1"/>
</dbReference>
<name>A0ABZ1BSK6_9FIRM</name>
<keyword evidence="1" id="KW-0805">Transcription regulation</keyword>
<dbReference type="Gene3D" id="3.30.450.40">
    <property type="match status" value="1"/>
</dbReference>
<dbReference type="PANTHER" id="PTHR30136">
    <property type="entry name" value="HELIX-TURN-HELIX TRANSCRIPTIONAL REGULATOR, ICLR FAMILY"/>
    <property type="match status" value="1"/>
</dbReference>
<dbReference type="Pfam" id="PF09339">
    <property type="entry name" value="HTH_IclR"/>
    <property type="match status" value="1"/>
</dbReference>
<dbReference type="InterPro" id="IPR036390">
    <property type="entry name" value="WH_DNA-bd_sf"/>
</dbReference>
<evidence type="ECO:0000259" key="5">
    <source>
        <dbReference type="PROSITE" id="PS51078"/>
    </source>
</evidence>
<dbReference type="RefSeq" id="WP_324669949.1">
    <property type="nucleotide sequence ID" value="NZ_CP141614.1"/>
</dbReference>
<dbReference type="InterPro" id="IPR036388">
    <property type="entry name" value="WH-like_DNA-bd_sf"/>
</dbReference>